<protein>
    <submittedName>
        <fullName evidence="1">Uncharacterized protein</fullName>
    </submittedName>
</protein>
<proteinExistence type="predicted"/>
<dbReference type="Proteomes" id="UP000824782">
    <property type="component" value="Unassembled WGS sequence"/>
</dbReference>
<reference evidence="1" key="1">
    <citation type="thesis" date="2020" institute="ProQuest LLC" country="789 East Eisenhower Parkway, Ann Arbor, MI, USA">
        <title>Comparative Genomics and Chromosome Evolution.</title>
        <authorList>
            <person name="Mudd A.B."/>
        </authorList>
    </citation>
    <scope>NUCLEOTIDE SEQUENCE</scope>
    <source>
        <strain evidence="1">237g6f4</strain>
        <tissue evidence="1">Blood</tissue>
    </source>
</reference>
<dbReference type="AlphaFoldDB" id="A0AAV7D351"/>
<gene>
    <name evidence="1" type="ORF">GDO81_000221</name>
</gene>
<evidence type="ECO:0000313" key="1">
    <source>
        <dbReference type="EMBL" id="KAG8591573.1"/>
    </source>
</evidence>
<comment type="caution">
    <text evidence="1">The sequence shown here is derived from an EMBL/GenBank/DDBJ whole genome shotgun (WGS) entry which is preliminary data.</text>
</comment>
<evidence type="ECO:0000313" key="2">
    <source>
        <dbReference type="Proteomes" id="UP000824782"/>
    </source>
</evidence>
<accession>A0AAV7D351</accession>
<sequence>MTGFLGTHRDPMLEAIPRFGICRYDDVYRRHTPVLSSCYSGSCLLYSVLLVYSRPPPDSYIHFILYCMKLM</sequence>
<organism evidence="1 2">
    <name type="scientific">Engystomops pustulosus</name>
    <name type="common">Tungara frog</name>
    <name type="synonym">Physalaemus pustulosus</name>
    <dbReference type="NCBI Taxonomy" id="76066"/>
    <lineage>
        <taxon>Eukaryota</taxon>
        <taxon>Metazoa</taxon>
        <taxon>Chordata</taxon>
        <taxon>Craniata</taxon>
        <taxon>Vertebrata</taxon>
        <taxon>Euteleostomi</taxon>
        <taxon>Amphibia</taxon>
        <taxon>Batrachia</taxon>
        <taxon>Anura</taxon>
        <taxon>Neobatrachia</taxon>
        <taxon>Hyloidea</taxon>
        <taxon>Leptodactylidae</taxon>
        <taxon>Leiuperinae</taxon>
        <taxon>Engystomops</taxon>
    </lineage>
</organism>
<dbReference type="EMBL" id="WNYA01000001">
    <property type="protein sequence ID" value="KAG8591573.1"/>
    <property type="molecule type" value="Genomic_DNA"/>
</dbReference>
<keyword evidence="2" id="KW-1185">Reference proteome</keyword>
<name>A0AAV7D351_ENGPU</name>